<comment type="subcellular location">
    <subcellularLocation>
        <location evidence="1">Secreted</location>
    </subcellularLocation>
</comment>
<dbReference type="AlphaFoldDB" id="A0AAW1TSP4"/>
<keyword evidence="6" id="KW-0391">Immunity</keyword>
<organism evidence="10 11">
    <name type="scientific">Henosepilachna vigintioctopunctata</name>
    <dbReference type="NCBI Taxonomy" id="420089"/>
    <lineage>
        <taxon>Eukaryota</taxon>
        <taxon>Metazoa</taxon>
        <taxon>Ecdysozoa</taxon>
        <taxon>Arthropoda</taxon>
        <taxon>Hexapoda</taxon>
        <taxon>Insecta</taxon>
        <taxon>Pterygota</taxon>
        <taxon>Neoptera</taxon>
        <taxon>Endopterygota</taxon>
        <taxon>Coleoptera</taxon>
        <taxon>Polyphaga</taxon>
        <taxon>Cucujiformia</taxon>
        <taxon>Coccinelloidea</taxon>
        <taxon>Coccinellidae</taxon>
        <taxon>Epilachninae</taxon>
        <taxon>Epilachnini</taxon>
        <taxon>Henosepilachna</taxon>
    </lineage>
</organism>
<evidence type="ECO:0000256" key="2">
    <source>
        <dbReference type="ARBA" id="ARBA00007550"/>
    </source>
</evidence>
<dbReference type="EMBL" id="JARQZJ010000004">
    <property type="protein sequence ID" value="KAK9870785.1"/>
    <property type="molecule type" value="Genomic_DNA"/>
</dbReference>
<reference evidence="10 11" key="1">
    <citation type="submission" date="2023-03" db="EMBL/GenBank/DDBJ databases">
        <title>Genome insight into feeding habits of ladybird beetles.</title>
        <authorList>
            <person name="Li H.-S."/>
            <person name="Huang Y.-H."/>
            <person name="Pang H."/>
        </authorList>
    </citation>
    <scope>NUCLEOTIDE SEQUENCE [LARGE SCALE GENOMIC DNA]</scope>
    <source>
        <strain evidence="10">SYSU_2023b</strain>
        <tissue evidence="10">Whole body</tissue>
    </source>
</reference>
<keyword evidence="11" id="KW-1185">Reference proteome</keyword>
<evidence type="ECO:0000256" key="5">
    <source>
        <dbReference type="ARBA" id="ARBA00022588"/>
    </source>
</evidence>
<comment type="similarity">
    <text evidence="2">Belongs to the attacin/sarcotoxin-2 family.</text>
</comment>
<evidence type="ECO:0000313" key="10">
    <source>
        <dbReference type="EMBL" id="KAK9870785.1"/>
    </source>
</evidence>
<accession>A0AAW1TSP4</accession>
<keyword evidence="8" id="KW-0732">Signal</keyword>
<keyword evidence="5" id="KW-0399">Innate immunity</keyword>
<evidence type="ECO:0000256" key="4">
    <source>
        <dbReference type="ARBA" id="ARBA00022529"/>
    </source>
</evidence>
<protein>
    <recommendedName>
        <fullName evidence="9">Attacin C-terminal domain-containing protein</fullName>
    </recommendedName>
</protein>
<keyword evidence="4" id="KW-0929">Antimicrobial</keyword>
<dbReference type="InterPro" id="IPR005521">
    <property type="entry name" value="Attacin_C"/>
</dbReference>
<evidence type="ECO:0000313" key="11">
    <source>
        <dbReference type="Proteomes" id="UP001431783"/>
    </source>
</evidence>
<proteinExistence type="inferred from homology"/>
<feature type="signal peptide" evidence="8">
    <location>
        <begin position="1"/>
        <end position="17"/>
    </location>
</feature>
<sequence>MLKFILPLAIFFVFSFALPLDIVEDDNGEQYLMVPLSRSRRASDFSYDISKGPRGTRVELGQQGTVFQKGFHTINTGASVGKTFNPNSPTTFGANVGYAHERTGSGINVAAQKTPGYGTDLSVQGKYNLWKGGQASLDAVTSYNRHYGGPFGASKPDVYGGIQFTAPFGTH</sequence>
<dbReference type="GO" id="GO:0045087">
    <property type="term" value="P:innate immune response"/>
    <property type="evidence" value="ECO:0007669"/>
    <property type="project" value="UniProtKB-KW"/>
</dbReference>
<keyword evidence="7" id="KW-0044">Antibiotic</keyword>
<gene>
    <name evidence="10" type="ORF">WA026_009745</name>
</gene>
<feature type="domain" description="Attacin C-terminal" evidence="9">
    <location>
        <begin position="55"/>
        <end position="168"/>
    </location>
</feature>
<evidence type="ECO:0000256" key="3">
    <source>
        <dbReference type="ARBA" id="ARBA00022525"/>
    </source>
</evidence>
<dbReference type="GO" id="GO:0042742">
    <property type="term" value="P:defense response to bacterium"/>
    <property type="evidence" value="ECO:0007669"/>
    <property type="project" value="UniProtKB-KW"/>
</dbReference>
<dbReference type="Pfam" id="PF03769">
    <property type="entry name" value="Attacin_C"/>
    <property type="match status" value="1"/>
</dbReference>
<evidence type="ECO:0000256" key="1">
    <source>
        <dbReference type="ARBA" id="ARBA00004613"/>
    </source>
</evidence>
<feature type="chain" id="PRO_5043889738" description="Attacin C-terminal domain-containing protein" evidence="8">
    <location>
        <begin position="18"/>
        <end position="171"/>
    </location>
</feature>
<comment type="caution">
    <text evidence="10">The sequence shown here is derived from an EMBL/GenBank/DDBJ whole genome shotgun (WGS) entry which is preliminary data.</text>
</comment>
<name>A0AAW1TSP4_9CUCU</name>
<evidence type="ECO:0000256" key="7">
    <source>
        <dbReference type="ARBA" id="ARBA00023022"/>
    </source>
</evidence>
<evidence type="ECO:0000256" key="8">
    <source>
        <dbReference type="SAM" id="SignalP"/>
    </source>
</evidence>
<keyword evidence="3" id="KW-0964">Secreted</keyword>
<dbReference type="Proteomes" id="UP001431783">
    <property type="component" value="Unassembled WGS sequence"/>
</dbReference>
<evidence type="ECO:0000259" key="9">
    <source>
        <dbReference type="Pfam" id="PF03769"/>
    </source>
</evidence>
<evidence type="ECO:0000256" key="6">
    <source>
        <dbReference type="ARBA" id="ARBA00022859"/>
    </source>
</evidence>
<dbReference type="GO" id="GO:0005576">
    <property type="term" value="C:extracellular region"/>
    <property type="evidence" value="ECO:0007669"/>
    <property type="project" value="UniProtKB-SubCell"/>
</dbReference>